<dbReference type="Gene3D" id="2.60.40.10">
    <property type="entry name" value="Immunoglobulins"/>
    <property type="match status" value="1"/>
</dbReference>
<dbReference type="InterPro" id="IPR022113">
    <property type="entry name" value="TMEM131L_N"/>
</dbReference>
<evidence type="ECO:0000313" key="3">
    <source>
        <dbReference type="Proteomes" id="UP000051836"/>
    </source>
</evidence>
<evidence type="ECO:0000259" key="1">
    <source>
        <dbReference type="Pfam" id="PF12371"/>
    </source>
</evidence>
<accession>A0A0Q3PKG2</accession>
<comment type="caution">
    <text evidence="2">The sequence shown here is derived from an EMBL/GenBank/DDBJ whole genome shotgun (WGS) entry which is preliminary data.</text>
</comment>
<reference evidence="2 3" key="1">
    <citation type="submission" date="2015-10" db="EMBL/GenBank/DDBJ databases">
        <authorList>
            <person name="Gilbert D.G."/>
        </authorList>
    </citation>
    <scope>NUCLEOTIDE SEQUENCE [LARGE SCALE GENOMIC DNA]</scope>
    <source>
        <strain evidence="2">FVVF132</strain>
    </source>
</reference>
<sequence length="184" mass="20922">MYEKIWKCFSAKMPPNGKALHFHPSVLHFGMQLLGLPRAKMLHAYNPSRDKEVVVNSVFTATRQFHVSPAHSRVIPTMGKISFRVLFLPTEEGSIESSLFINTSSHGVLSYQNYRLSKFIEFLIQISFSFRTVQDEHALAVVLDPRISGLLAHSVGRKEDLCPNTVNSHYVHVAMQQWLVTTKQ</sequence>
<feature type="domain" description="Transmembrane protein 131-like N-terminal" evidence="1">
    <location>
        <begin position="20"/>
        <end position="103"/>
    </location>
</feature>
<name>A0A0Q3PKG2_AMAAE</name>
<dbReference type="OrthoDB" id="168404at2759"/>
<dbReference type="GO" id="GO:0005886">
    <property type="term" value="C:plasma membrane"/>
    <property type="evidence" value="ECO:0007669"/>
    <property type="project" value="TreeGrafter"/>
</dbReference>
<dbReference type="PANTHER" id="PTHR22050:SF2">
    <property type="entry name" value="TRANSMEMBRANE PROTEIN 131-LIKE"/>
    <property type="match status" value="1"/>
</dbReference>
<dbReference type="GO" id="GO:0090090">
    <property type="term" value="P:negative regulation of canonical Wnt signaling pathway"/>
    <property type="evidence" value="ECO:0007669"/>
    <property type="project" value="TreeGrafter"/>
</dbReference>
<keyword evidence="3" id="KW-1185">Reference proteome</keyword>
<dbReference type="AlphaFoldDB" id="A0A0Q3PKG2"/>
<dbReference type="Proteomes" id="UP000051836">
    <property type="component" value="Unassembled WGS sequence"/>
</dbReference>
<organism evidence="2 3">
    <name type="scientific">Amazona aestiva</name>
    <name type="common">Blue-fronted Amazon parrot</name>
    <dbReference type="NCBI Taxonomy" id="12930"/>
    <lineage>
        <taxon>Eukaryota</taxon>
        <taxon>Metazoa</taxon>
        <taxon>Chordata</taxon>
        <taxon>Craniata</taxon>
        <taxon>Vertebrata</taxon>
        <taxon>Euteleostomi</taxon>
        <taxon>Archelosauria</taxon>
        <taxon>Archosauria</taxon>
        <taxon>Dinosauria</taxon>
        <taxon>Saurischia</taxon>
        <taxon>Theropoda</taxon>
        <taxon>Coelurosauria</taxon>
        <taxon>Aves</taxon>
        <taxon>Neognathae</taxon>
        <taxon>Neoaves</taxon>
        <taxon>Telluraves</taxon>
        <taxon>Australaves</taxon>
        <taxon>Psittaciformes</taxon>
        <taxon>Psittacidae</taxon>
        <taxon>Amazona</taxon>
    </lineage>
</organism>
<gene>
    <name evidence="2" type="ORF">AAES_83466</name>
</gene>
<evidence type="ECO:0000313" key="2">
    <source>
        <dbReference type="EMBL" id="KQK81499.1"/>
    </source>
</evidence>
<protein>
    <recommendedName>
        <fullName evidence="1">Transmembrane protein 131-like N-terminal domain-containing protein</fullName>
    </recommendedName>
</protein>
<dbReference type="Pfam" id="PF12371">
    <property type="entry name" value="TMEM131_like_N"/>
    <property type="match status" value="1"/>
</dbReference>
<proteinExistence type="predicted"/>
<dbReference type="EMBL" id="LMAW01002336">
    <property type="protein sequence ID" value="KQK81499.1"/>
    <property type="molecule type" value="Genomic_DNA"/>
</dbReference>
<dbReference type="PANTHER" id="PTHR22050">
    <property type="entry name" value="RW1 PROTEIN HOMOLOG"/>
    <property type="match status" value="1"/>
</dbReference>
<dbReference type="STRING" id="12930.A0A0Q3PKG2"/>
<dbReference type="InterPro" id="IPR039877">
    <property type="entry name" value="TMEM131-like"/>
</dbReference>
<dbReference type="InterPro" id="IPR013783">
    <property type="entry name" value="Ig-like_fold"/>
</dbReference>